<evidence type="ECO:0000259" key="9">
    <source>
        <dbReference type="PROSITE" id="PS50146"/>
    </source>
</evidence>
<dbReference type="SMART" id="SM00046">
    <property type="entry name" value="DAGKc"/>
    <property type="match status" value="1"/>
</dbReference>
<evidence type="ECO:0000256" key="5">
    <source>
        <dbReference type="ARBA" id="ARBA00022777"/>
    </source>
</evidence>
<keyword evidence="3 10" id="KW-0808">Transferase</keyword>
<dbReference type="InterPro" id="IPR017438">
    <property type="entry name" value="ATP-NAD_kinase_N"/>
</dbReference>
<protein>
    <submittedName>
        <fullName evidence="10">Diacylglycerol kinase</fullName>
        <ecNumber evidence="10">2.7.1.107</ecNumber>
    </submittedName>
</protein>
<dbReference type="SUPFAM" id="SSF111331">
    <property type="entry name" value="NAD kinase/diacylglycerol kinase-like"/>
    <property type="match status" value="1"/>
</dbReference>
<proteinExistence type="inferred from homology"/>
<dbReference type="EC" id="2.7.1.107" evidence="10"/>
<dbReference type="PROSITE" id="PS50146">
    <property type="entry name" value="DAGK"/>
    <property type="match status" value="1"/>
</dbReference>
<keyword evidence="8" id="KW-1208">Phospholipid metabolism</keyword>
<dbReference type="InterPro" id="IPR016064">
    <property type="entry name" value="NAD/diacylglycerol_kinase_sf"/>
</dbReference>
<dbReference type="NCBIfam" id="NF008882">
    <property type="entry name" value="PRK11914.1"/>
    <property type="match status" value="1"/>
</dbReference>
<dbReference type="PANTHER" id="PTHR12358">
    <property type="entry name" value="SPHINGOSINE KINASE"/>
    <property type="match status" value="1"/>
</dbReference>
<evidence type="ECO:0000256" key="7">
    <source>
        <dbReference type="ARBA" id="ARBA00023209"/>
    </source>
</evidence>
<dbReference type="RefSeq" id="WP_290289252.1">
    <property type="nucleotide sequence ID" value="NZ_CP047211.1"/>
</dbReference>
<keyword evidence="11" id="KW-1185">Reference proteome</keyword>
<dbReference type="InterPro" id="IPR050187">
    <property type="entry name" value="Lipid_Phosphate_FormReg"/>
</dbReference>
<dbReference type="InterPro" id="IPR045540">
    <property type="entry name" value="YegS/DAGK_C"/>
</dbReference>
<dbReference type="Gene3D" id="2.60.200.40">
    <property type="match status" value="1"/>
</dbReference>
<dbReference type="Pfam" id="PF00781">
    <property type="entry name" value="DAGK_cat"/>
    <property type="match status" value="1"/>
</dbReference>
<keyword evidence="4" id="KW-0547">Nucleotide-binding</keyword>
<keyword evidence="5 10" id="KW-0418">Kinase</keyword>
<dbReference type="EMBL" id="JBHRZN010000002">
    <property type="protein sequence ID" value="MFC3849969.1"/>
    <property type="molecule type" value="Genomic_DNA"/>
</dbReference>
<dbReference type="Gene3D" id="3.40.50.10330">
    <property type="entry name" value="Probable inorganic polyphosphate/atp-NAD kinase, domain 1"/>
    <property type="match status" value="1"/>
</dbReference>
<dbReference type="InterPro" id="IPR001206">
    <property type="entry name" value="Diacylglycerol_kinase_cat_dom"/>
</dbReference>
<keyword evidence="7" id="KW-0444">Lipid biosynthesis</keyword>
<evidence type="ECO:0000256" key="2">
    <source>
        <dbReference type="ARBA" id="ARBA00005983"/>
    </source>
</evidence>
<dbReference type="GO" id="GO:0004143">
    <property type="term" value="F:ATP-dependent diacylglycerol kinase activity"/>
    <property type="evidence" value="ECO:0007669"/>
    <property type="project" value="UniProtKB-EC"/>
</dbReference>
<accession>A0ABV7ZNY2</accession>
<organism evidence="10 11">
    <name type="scientific">Corynebacterium hansenii</name>
    <dbReference type="NCBI Taxonomy" id="394964"/>
    <lineage>
        <taxon>Bacteria</taxon>
        <taxon>Bacillati</taxon>
        <taxon>Actinomycetota</taxon>
        <taxon>Actinomycetes</taxon>
        <taxon>Mycobacteriales</taxon>
        <taxon>Corynebacteriaceae</taxon>
        <taxon>Corynebacterium</taxon>
    </lineage>
</organism>
<dbReference type="PANTHER" id="PTHR12358:SF106">
    <property type="entry name" value="LIPID KINASE YEGS"/>
    <property type="match status" value="1"/>
</dbReference>
<name>A0ABV7ZNY2_9CORY</name>
<keyword evidence="7" id="KW-0443">Lipid metabolism</keyword>
<keyword evidence="6" id="KW-0067">ATP-binding</keyword>
<evidence type="ECO:0000256" key="1">
    <source>
        <dbReference type="ARBA" id="ARBA00001946"/>
    </source>
</evidence>
<dbReference type="Pfam" id="PF19279">
    <property type="entry name" value="YegS_C"/>
    <property type="match status" value="1"/>
</dbReference>
<feature type="domain" description="DAGKc" evidence="9">
    <location>
        <begin position="4"/>
        <end position="135"/>
    </location>
</feature>
<evidence type="ECO:0000256" key="8">
    <source>
        <dbReference type="ARBA" id="ARBA00023264"/>
    </source>
</evidence>
<comment type="caution">
    <text evidence="10">The sequence shown here is derived from an EMBL/GenBank/DDBJ whole genome shotgun (WGS) entry which is preliminary data.</text>
</comment>
<keyword evidence="7" id="KW-0594">Phospholipid biosynthesis</keyword>
<comment type="cofactor">
    <cofactor evidence="1">
        <name>Mg(2+)</name>
        <dbReference type="ChEBI" id="CHEBI:18420"/>
    </cofactor>
</comment>
<evidence type="ECO:0000313" key="10">
    <source>
        <dbReference type="EMBL" id="MFC3849969.1"/>
    </source>
</evidence>
<sequence>MDWVDIGAVALVTNPRAGHGRASHAAERAMARFTERGVTVVAVQGRDEAASRDLLAEVAADERVDALVVVGGDGMINLALQVQAGTGLPLGIIPAGTGNDHAREYRLPTSPEAAADVVADGFAITTDLGRITADDGTSRWLGTVMCSGFDSLVSDRVNNMSWPHGRMRYNLAIVAEFLNFRALPFRITLDDGTVLDDPVTLAAFGNTRSYGGGMKICPAADHADGLLDVTVIGKASRTKAAMTFSKVFTGEHVEVDEVTVHRTRSARVEFLGGGAHRAYADGDVMATLPVTVEAVPAVGRYIVPRP</sequence>
<evidence type="ECO:0000256" key="6">
    <source>
        <dbReference type="ARBA" id="ARBA00022840"/>
    </source>
</evidence>
<dbReference type="Proteomes" id="UP001595751">
    <property type="component" value="Unassembled WGS sequence"/>
</dbReference>
<reference evidence="11" key="1">
    <citation type="journal article" date="2019" name="Int. J. Syst. Evol. Microbiol.">
        <title>The Global Catalogue of Microorganisms (GCM) 10K type strain sequencing project: providing services to taxonomists for standard genome sequencing and annotation.</title>
        <authorList>
            <consortium name="The Broad Institute Genomics Platform"/>
            <consortium name="The Broad Institute Genome Sequencing Center for Infectious Disease"/>
            <person name="Wu L."/>
            <person name="Ma J."/>
        </authorList>
    </citation>
    <scope>NUCLEOTIDE SEQUENCE [LARGE SCALE GENOMIC DNA]</scope>
    <source>
        <strain evidence="11">CCUG 53252</strain>
    </source>
</reference>
<comment type="similarity">
    <text evidence="2">Belongs to the diacylglycerol/lipid kinase family.</text>
</comment>
<evidence type="ECO:0000313" key="11">
    <source>
        <dbReference type="Proteomes" id="UP001595751"/>
    </source>
</evidence>
<gene>
    <name evidence="10" type="ORF">ACFORJ_07295</name>
</gene>
<evidence type="ECO:0000256" key="4">
    <source>
        <dbReference type="ARBA" id="ARBA00022741"/>
    </source>
</evidence>
<evidence type="ECO:0000256" key="3">
    <source>
        <dbReference type="ARBA" id="ARBA00022679"/>
    </source>
</evidence>